<protein>
    <submittedName>
        <fullName evidence="1">Uncharacterized protein</fullName>
    </submittedName>
</protein>
<evidence type="ECO:0000313" key="2">
    <source>
        <dbReference type="Proteomes" id="UP000886595"/>
    </source>
</evidence>
<gene>
    <name evidence="1" type="ORF">Bca52824_037723</name>
</gene>
<organism evidence="1 2">
    <name type="scientific">Brassica carinata</name>
    <name type="common">Ethiopian mustard</name>
    <name type="synonym">Abyssinian cabbage</name>
    <dbReference type="NCBI Taxonomy" id="52824"/>
    <lineage>
        <taxon>Eukaryota</taxon>
        <taxon>Viridiplantae</taxon>
        <taxon>Streptophyta</taxon>
        <taxon>Embryophyta</taxon>
        <taxon>Tracheophyta</taxon>
        <taxon>Spermatophyta</taxon>
        <taxon>Magnoliopsida</taxon>
        <taxon>eudicotyledons</taxon>
        <taxon>Gunneridae</taxon>
        <taxon>Pentapetalae</taxon>
        <taxon>rosids</taxon>
        <taxon>malvids</taxon>
        <taxon>Brassicales</taxon>
        <taxon>Brassicaceae</taxon>
        <taxon>Brassiceae</taxon>
        <taxon>Brassica</taxon>
    </lineage>
</organism>
<comment type="caution">
    <text evidence="1">The sequence shown here is derived from an EMBL/GenBank/DDBJ whole genome shotgun (WGS) entry which is preliminary data.</text>
</comment>
<name>A0A8X7RSQ9_BRACI</name>
<reference evidence="1 2" key="1">
    <citation type="submission" date="2020-02" db="EMBL/GenBank/DDBJ databases">
        <authorList>
            <person name="Ma Q."/>
            <person name="Huang Y."/>
            <person name="Song X."/>
            <person name="Pei D."/>
        </authorList>
    </citation>
    <scope>NUCLEOTIDE SEQUENCE [LARGE SCALE GENOMIC DNA]</scope>
    <source>
        <strain evidence="1">Sxm20200214</strain>
        <tissue evidence="1">Leaf</tissue>
    </source>
</reference>
<dbReference type="EMBL" id="JAAMPC010000009">
    <property type="protein sequence ID" value="KAG2291054.1"/>
    <property type="molecule type" value="Genomic_DNA"/>
</dbReference>
<evidence type="ECO:0000313" key="1">
    <source>
        <dbReference type="EMBL" id="KAG2291054.1"/>
    </source>
</evidence>
<dbReference type="AlphaFoldDB" id="A0A8X7RSQ9"/>
<proteinExistence type="predicted"/>
<accession>A0A8X7RSQ9</accession>
<sequence length="55" mass="6462">MEVMSLTAPSSQRKFTSCFLSAPTKYEEEAKKKLLRTFFDSFRLGRESRQSEEDH</sequence>
<keyword evidence="2" id="KW-1185">Reference proteome</keyword>
<dbReference type="Proteomes" id="UP000886595">
    <property type="component" value="Unassembled WGS sequence"/>
</dbReference>